<evidence type="ECO:0000313" key="9">
    <source>
        <dbReference type="Proteomes" id="UP000319514"/>
    </source>
</evidence>
<dbReference type="AlphaFoldDB" id="A0A542Z8L6"/>
<keyword evidence="1 7" id="KW-1003">Cell membrane</keyword>
<keyword evidence="9" id="KW-1185">Reference proteome</keyword>
<proteinExistence type="inferred from homology"/>
<organism evidence="8 9">
    <name type="scientific">Oryzihumus leptocrescens</name>
    <dbReference type="NCBI Taxonomy" id="297536"/>
    <lineage>
        <taxon>Bacteria</taxon>
        <taxon>Bacillati</taxon>
        <taxon>Actinomycetota</taxon>
        <taxon>Actinomycetes</taxon>
        <taxon>Micrococcales</taxon>
        <taxon>Intrasporangiaceae</taxon>
        <taxon>Oryzihumus</taxon>
    </lineage>
</organism>
<evidence type="ECO:0000256" key="6">
    <source>
        <dbReference type="ARBA" id="ARBA00023306"/>
    </source>
</evidence>
<dbReference type="Proteomes" id="UP000319514">
    <property type="component" value="Unassembled WGS sequence"/>
</dbReference>
<dbReference type="Pfam" id="PF06781">
    <property type="entry name" value="CrgA"/>
    <property type="match status" value="1"/>
</dbReference>
<feature type="transmembrane region" description="Helical" evidence="7">
    <location>
        <begin position="62"/>
        <end position="80"/>
    </location>
</feature>
<dbReference type="OrthoDB" id="5189646at2"/>
<protein>
    <recommendedName>
        <fullName evidence="7">Cell division protein CrgA</fullName>
    </recommendedName>
</protein>
<keyword evidence="3 7" id="KW-0812">Transmembrane</keyword>
<dbReference type="EMBL" id="VFOQ01000002">
    <property type="protein sequence ID" value="TQL56687.1"/>
    <property type="molecule type" value="Genomic_DNA"/>
</dbReference>
<reference evidence="8 9" key="1">
    <citation type="submission" date="2019-06" db="EMBL/GenBank/DDBJ databases">
        <title>Sequencing the genomes of 1000 actinobacteria strains.</title>
        <authorList>
            <person name="Klenk H.-P."/>
        </authorList>
    </citation>
    <scope>NUCLEOTIDE SEQUENCE [LARGE SCALE GENOMIC DNA]</scope>
    <source>
        <strain evidence="8 9">DSM 18082</strain>
    </source>
</reference>
<feature type="transmembrane region" description="Helical" evidence="7">
    <location>
        <begin position="28"/>
        <end position="50"/>
    </location>
</feature>
<comment type="caution">
    <text evidence="8">The sequence shown here is derived from an EMBL/GenBank/DDBJ whole genome shotgun (WGS) entry which is preliminary data.</text>
</comment>
<gene>
    <name evidence="7" type="primary">crgA</name>
    <name evidence="8" type="ORF">FB474_3447</name>
</gene>
<dbReference type="RefSeq" id="WP_141790081.1">
    <property type="nucleotide sequence ID" value="NZ_BAAAKX010000008.1"/>
</dbReference>
<sequence length="83" mass="9141">MPESKGRAKATYTPPQRKAKAAQVGNPAWFAPVMVVLLVLGLLWIVTFYVTQGSYPVPSIGYWNLAIGITLILGGFGFAMRWR</sequence>
<comment type="function">
    <text evidence="7">Involved in cell division.</text>
</comment>
<keyword evidence="6 7" id="KW-0131">Cell cycle</keyword>
<dbReference type="InterPro" id="IPR009619">
    <property type="entry name" value="CrgA"/>
</dbReference>
<comment type="similarity">
    <text evidence="7">Belongs to the CrgA family.</text>
</comment>
<evidence type="ECO:0000256" key="1">
    <source>
        <dbReference type="ARBA" id="ARBA00022475"/>
    </source>
</evidence>
<evidence type="ECO:0000256" key="7">
    <source>
        <dbReference type="HAMAP-Rule" id="MF_00631"/>
    </source>
</evidence>
<evidence type="ECO:0000256" key="2">
    <source>
        <dbReference type="ARBA" id="ARBA00022618"/>
    </source>
</evidence>
<dbReference type="HAMAP" id="MF_00631">
    <property type="entry name" value="CrgA"/>
    <property type="match status" value="1"/>
</dbReference>
<dbReference type="GO" id="GO:0005886">
    <property type="term" value="C:plasma membrane"/>
    <property type="evidence" value="ECO:0007669"/>
    <property type="project" value="UniProtKB-SubCell"/>
</dbReference>
<keyword evidence="5 7" id="KW-0472">Membrane</keyword>
<evidence type="ECO:0000256" key="4">
    <source>
        <dbReference type="ARBA" id="ARBA00022989"/>
    </source>
</evidence>
<dbReference type="GO" id="GO:0051301">
    <property type="term" value="P:cell division"/>
    <property type="evidence" value="ECO:0007669"/>
    <property type="project" value="UniProtKB-UniRule"/>
</dbReference>
<keyword evidence="4 7" id="KW-1133">Transmembrane helix</keyword>
<accession>A0A542Z8L6</accession>
<name>A0A542Z8L6_9MICO</name>
<evidence type="ECO:0000313" key="8">
    <source>
        <dbReference type="EMBL" id="TQL56687.1"/>
    </source>
</evidence>
<evidence type="ECO:0000256" key="5">
    <source>
        <dbReference type="ARBA" id="ARBA00023136"/>
    </source>
</evidence>
<keyword evidence="2 7" id="KW-0132">Cell division</keyword>
<comment type="subcellular location">
    <subcellularLocation>
        <location evidence="7">Cell membrane</location>
        <topology evidence="7">Multi-pass membrane protein</topology>
    </subcellularLocation>
</comment>
<evidence type="ECO:0000256" key="3">
    <source>
        <dbReference type="ARBA" id="ARBA00022692"/>
    </source>
</evidence>